<organism evidence="2 3">
    <name type="scientific">Phyllobacterium brassicacearum</name>
    <dbReference type="NCBI Taxonomy" id="314235"/>
    <lineage>
        <taxon>Bacteria</taxon>
        <taxon>Pseudomonadati</taxon>
        <taxon>Pseudomonadota</taxon>
        <taxon>Alphaproteobacteria</taxon>
        <taxon>Hyphomicrobiales</taxon>
        <taxon>Phyllobacteriaceae</taxon>
        <taxon>Phyllobacterium</taxon>
    </lineage>
</organism>
<evidence type="ECO:0000256" key="1">
    <source>
        <dbReference type="SAM" id="MobiDB-lite"/>
    </source>
</evidence>
<evidence type="ECO:0000313" key="3">
    <source>
        <dbReference type="Proteomes" id="UP000241444"/>
    </source>
</evidence>
<protein>
    <submittedName>
        <fullName evidence="2">Uncharacterized protein</fullName>
    </submittedName>
</protein>
<dbReference type="OrthoDB" id="675048at2"/>
<dbReference type="AlphaFoldDB" id="A0A2P7BRB5"/>
<feature type="region of interest" description="Disordered" evidence="1">
    <location>
        <begin position="1"/>
        <end position="21"/>
    </location>
</feature>
<name>A0A2P7BRB5_9HYPH</name>
<gene>
    <name evidence="2" type="ORF">CU102_09285</name>
</gene>
<reference evidence="3" key="1">
    <citation type="submission" date="2017-11" db="EMBL/GenBank/DDBJ databases">
        <authorList>
            <person name="Kuznetsova I."/>
            <person name="Sazanova A."/>
            <person name="Chirak E."/>
            <person name="Safronova V."/>
            <person name="Willems A."/>
        </authorList>
    </citation>
    <scope>NUCLEOTIDE SEQUENCE [LARGE SCALE GENOMIC DNA]</scope>
    <source>
        <strain evidence="3">STM 196</strain>
    </source>
</reference>
<accession>A0A2P7BRB5</accession>
<keyword evidence="3" id="KW-1185">Reference proteome</keyword>
<dbReference type="Proteomes" id="UP000241444">
    <property type="component" value="Unassembled WGS sequence"/>
</dbReference>
<dbReference type="RefSeq" id="WP_106710827.1">
    <property type="nucleotide sequence ID" value="NZ_PGGO01000006.1"/>
</dbReference>
<dbReference type="EMBL" id="PGGO01000006">
    <property type="protein sequence ID" value="PSH69001.1"/>
    <property type="molecule type" value="Genomic_DNA"/>
</dbReference>
<proteinExistence type="predicted"/>
<comment type="caution">
    <text evidence="2">The sequence shown here is derived from an EMBL/GenBank/DDBJ whole genome shotgun (WGS) entry which is preliminary data.</text>
</comment>
<evidence type="ECO:0000313" key="2">
    <source>
        <dbReference type="EMBL" id="PSH69001.1"/>
    </source>
</evidence>
<sequence>MKSCTDKLNSGGPHQVKPAPTSIAGMKAGEIMLVPTARQVDDFIRTLNKGKQMDVKTLWHAMARQYGAEVTCPITTGFHLRTVAEAAYETYQQTGDVNAITPFWRVLNAQTPTISKLSFGTAFVTEQRQREGLKE</sequence>